<proteinExistence type="inferred from homology"/>
<dbReference type="GO" id="GO:0030170">
    <property type="term" value="F:pyridoxal phosphate binding"/>
    <property type="evidence" value="ECO:0007669"/>
    <property type="project" value="InterPro"/>
</dbReference>
<dbReference type="InterPro" id="IPR015421">
    <property type="entry name" value="PyrdxlP-dep_Trfase_major"/>
</dbReference>
<dbReference type="AlphaFoldDB" id="A0A6D2HVM8"/>
<reference evidence="5" key="1">
    <citation type="submission" date="2020-01" db="EMBL/GenBank/DDBJ databases">
        <authorList>
            <person name="Mishra B."/>
        </authorList>
    </citation>
    <scope>NUCLEOTIDE SEQUENCE [LARGE SCALE GENOMIC DNA]</scope>
</reference>
<dbReference type="InterPro" id="IPR004839">
    <property type="entry name" value="Aminotransferase_I/II_large"/>
</dbReference>
<gene>
    <name evidence="5" type="ORF">MERR_LOCUS8260</name>
</gene>
<dbReference type="PANTHER" id="PTHR43795:SF46">
    <property type="entry name" value="AMINOTRANSFERASE ACS12-RELATED"/>
    <property type="match status" value="1"/>
</dbReference>
<dbReference type="GO" id="GO:0008793">
    <property type="term" value="F:aromatic-amino-acid transaminase activity"/>
    <property type="evidence" value="ECO:0007669"/>
    <property type="project" value="TreeGrafter"/>
</dbReference>
<dbReference type="Gene3D" id="3.40.640.10">
    <property type="entry name" value="Type I PLP-dependent aspartate aminotransferase-like (Major domain)"/>
    <property type="match status" value="1"/>
</dbReference>
<dbReference type="PRINTS" id="PR00753">
    <property type="entry name" value="ACCSYNTHASE"/>
</dbReference>
<keyword evidence="3" id="KW-1133">Transmembrane helix</keyword>
<evidence type="ECO:0000259" key="4">
    <source>
        <dbReference type="Pfam" id="PF00155"/>
    </source>
</evidence>
<evidence type="ECO:0000313" key="6">
    <source>
        <dbReference type="Proteomes" id="UP000467841"/>
    </source>
</evidence>
<dbReference type="PANTHER" id="PTHR43795">
    <property type="entry name" value="BIFUNCTIONAL ASPARTATE AMINOTRANSFERASE AND GLUTAMATE/ASPARTATE-PREPHENATE AMINOTRANSFERASE-RELATED"/>
    <property type="match status" value="1"/>
</dbReference>
<dbReference type="InterPro" id="IPR004838">
    <property type="entry name" value="NHTrfase_class1_PyrdxlP-BS"/>
</dbReference>
<dbReference type="GO" id="GO:0016847">
    <property type="term" value="F:1-aminocyclopropane-1-carboxylate synthase activity"/>
    <property type="evidence" value="ECO:0007669"/>
    <property type="project" value="UniProtKB-ARBA"/>
</dbReference>
<dbReference type="Proteomes" id="UP000467841">
    <property type="component" value="Unassembled WGS sequence"/>
</dbReference>
<dbReference type="GO" id="GO:0004069">
    <property type="term" value="F:L-aspartate:2-oxoglutarate aminotransferase activity"/>
    <property type="evidence" value="ECO:0007669"/>
    <property type="project" value="TreeGrafter"/>
</dbReference>
<dbReference type="Pfam" id="PF00155">
    <property type="entry name" value="Aminotran_1_2"/>
    <property type="match status" value="1"/>
</dbReference>
<name>A0A6D2HVM8_9BRAS</name>
<comment type="similarity">
    <text evidence="1">Belongs to the class-I pyridoxal-phosphate-dependent aminotransferase family.</text>
</comment>
<dbReference type="SUPFAM" id="SSF53383">
    <property type="entry name" value="PLP-dependent transferases"/>
    <property type="match status" value="1"/>
</dbReference>
<protein>
    <recommendedName>
        <fullName evidence="4">Aminotransferase class I/classII large domain-containing protein</fullName>
    </recommendedName>
</protein>
<dbReference type="CDD" id="cd00609">
    <property type="entry name" value="AAT_like"/>
    <property type="match status" value="1"/>
</dbReference>
<feature type="transmembrane region" description="Helical" evidence="3">
    <location>
        <begin position="15"/>
        <end position="35"/>
    </location>
</feature>
<keyword evidence="3" id="KW-0812">Transmembrane</keyword>
<dbReference type="Gene3D" id="3.90.1150.10">
    <property type="entry name" value="Aspartate Aminotransferase, domain 1"/>
    <property type="match status" value="1"/>
</dbReference>
<dbReference type="EMBL" id="CACVBM020000577">
    <property type="protein sequence ID" value="CAA7021025.1"/>
    <property type="molecule type" value="Genomic_DNA"/>
</dbReference>
<sequence>MRLIVPLRGVVQGRGGLFVGSLIPCCLFYFLQLYLKRRSPPDPPPSDSHLGELPRTSSLSNLFSRGSSMGRVRISARAVPVAKPTDSTYYIGLERVKTDPYDRISNKEGIIQLGLAESTLCFDLLQRWMSENLMESMMMQSDGNGEFDISSIAMYQPFEGLLELRVAFAGFMSRIMGGNVTFDPANMVITAGGTPAIEVLAFCLADHGNALLIPSPYYPGFDRDIKFRTGVELIPVHCRSSDNFTVTVSALEQALNQARKRGFKVSGILFSNPSNPVGNIVSRETLNDILRFAQEKNLHVISDEIFAGSVYGDKAFVSMAEVASSGEFDKSRVHVIYGLSKDLSIPGFRAGVIYSFHEDVVNAAKKLMRFSSVPVPVQRILISLLSDARFIEEYMAAHRGRIRDKHARFVEGLRGLGIPCAESCGGLYCWVDMRSLLTCYSEKGEVDLFEKLLSVAKINATPGTACYCIEPGWFRCCFTALADEDIPVVMERIRRLAESSR</sequence>
<evidence type="ECO:0000256" key="2">
    <source>
        <dbReference type="ARBA" id="ARBA00022898"/>
    </source>
</evidence>
<keyword evidence="6" id="KW-1185">Reference proteome</keyword>
<evidence type="ECO:0000256" key="3">
    <source>
        <dbReference type="SAM" id="Phobius"/>
    </source>
</evidence>
<dbReference type="PROSITE" id="PS00105">
    <property type="entry name" value="AA_TRANSFER_CLASS_1"/>
    <property type="match status" value="1"/>
</dbReference>
<evidence type="ECO:0000256" key="1">
    <source>
        <dbReference type="ARBA" id="ARBA00007441"/>
    </source>
</evidence>
<dbReference type="OrthoDB" id="691673at2759"/>
<organism evidence="5 6">
    <name type="scientific">Microthlaspi erraticum</name>
    <dbReference type="NCBI Taxonomy" id="1685480"/>
    <lineage>
        <taxon>Eukaryota</taxon>
        <taxon>Viridiplantae</taxon>
        <taxon>Streptophyta</taxon>
        <taxon>Embryophyta</taxon>
        <taxon>Tracheophyta</taxon>
        <taxon>Spermatophyta</taxon>
        <taxon>Magnoliopsida</taxon>
        <taxon>eudicotyledons</taxon>
        <taxon>Gunneridae</taxon>
        <taxon>Pentapetalae</taxon>
        <taxon>rosids</taxon>
        <taxon>malvids</taxon>
        <taxon>Brassicales</taxon>
        <taxon>Brassicaceae</taxon>
        <taxon>Coluteocarpeae</taxon>
        <taxon>Microthlaspi</taxon>
    </lineage>
</organism>
<keyword evidence="2" id="KW-0663">Pyridoxal phosphate</keyword>
<dbReference type="InterPro" id="IPR015424">
    <property type="entry name" value="PyrdxlP-dep_Trfase"/>
</dbReference>
<dbReference type="InterPro" id="IPR050478">
    <property type="entry name" value="Ethylene_sulfur-biosynth"/>
</dbReference>
<comment type="caution">
    <text evidence="5">The sequence shown here is derived from an EMBL/GenBank/DDBJ whole genome shotgun (WGS) entry which is preliminary data.</text>
</comment>
<keyword evidence="3" id="KW-0472">Membrane</keyword>
<feature type="domain" description="Aminotransferase class I/classII large" evidence="4">
    <location>
        <begin position="111"/>
        <end position="493"/>
    </location>
</feature>
<accession>A0A6D2HVM8</accession>
<dbReference type="InterPro" id="IPR015422">
    <property type="entry name" value="PyrdxlP-dep_Trfase_small"/>
</dbReference>
<evidence type="ECO:0000313" key="5">
    <source>
        <dbReference type="EMBL" id="CAA7021025.1"/>
    </source>
</evidence>